<proteinExistence type="predicted"/>
<protein>
    <submittedName>
        <fullName evidence="2">Uncharacterized protein</fullName>
    </submittedName>
</protein>
<dbReference type="AlphaFoldDB" id="A0AAV7VMI5"/>
<keyword evidence="3" id="KW-1185">Reference proteome</keyword>
<name>A0AAV7VMI5_PLEWA</name>
<gene>
    <name evidence="2" type="ORF">NDU88_005688</name>
</gene>
<accession>A0AAV7VMI5</accession>
<sequence length="224" mass="23388">MKDGILKSYMERSCGEAKTAWVSSRLQVTRIDGSVLQPHGPGLKTGLRGAGHAVEGADRFGWSRVPESGSPGSQLLISWCDLLGAAPPLPTIKQRGVTTSCRGPEPKLAASPGDACGPPLLAGSRRGLRDPARGAGVGWLGRVKCSNHRGRGHAIERRRPVPLPFPAGDRAIEARMDPLPGGRVARQTRGPPGNCAETRGEPRCGAGTLGRAGKTWNTSSPATG</sequence>
<dbReference type="EMBL" id="JANPWB010000003">
    <property type="protein sequence ID" value="KAJ1201884.1"/>
    <property type="molecule type" value="Genomic_DNA"/>
</dbReference>
<evidence type="ECO:0000313" key="2">
    <source>
        <dbReference type="EMBL" id="KAJ1201884.1"/>
    </source>
</evidence>
<evidence type="ECO:0000256" key="1">
    <source>
        <dbReference type="SAM" id="MobiDB-lite"/>
    </source>
</evidence>
<comment type="caution">
    <text evidence="2">The sequence shown here is derived from an EMBL/GenBank/DDBJ whole genome shotgun (WGS) entry which is preliminary data.</text>
</comment>
<feature type="compositionally biased region" description="Polar residues" evidence="1">
    <location>
        <begin position="215"/>
        <end position="224"/>
    </location>
</feature>
<feature type="region of interest" description="Disordered" evidence="1">
    <location>
        <begin position="180"/>
        <end position="224"/>
    </location>
</feature>
<evidence type="ECO:0000313" key="3">
    <source>
        <dbReference type="Proteomes" id="UP001066276"/>
    </source>
</evidence>
<organism evidence="2 3">
    <name type="scientific">Pleurodeles waltl</name>
    <name type="common">Iberian ribbed newt</name>
    <dbReference type="NCBI Taxonomy" id="8319"/>
    <lineage>
        <taxon>Eukaryota</taxon>
        <taxon>Metazoa</taxon>
        <taxon>Chordata</taxon>
        <taxon>Craniata</taxon>
        <taxon>Vertebrata</taxon>
        <taxon>Euteleostomi</taxon>
        <taxon>Amphibia</taxon>
        <taxon>Batrachia</taxon>
        <taxon>Caudata</taxon>
        <taxon>Salamandroidea</taxon>
        <taxon>Salamandridae</taxon>
        <taxon>Pleurodelinae</taxon>
        <taxon>Pleurodeles</taxon>
    </lineage>
</organism>
<dbReference type="Proteomes" id="UP001066276">
    <property type="component" value="Chromosome 2_1"/>
</dbReference>
<reference evidence="2" key="1">
    <citation type="journal article" date="2022" name="bioRxiv">
        <title>Sequencing and chromosome-scale assembly of the giantPleurodeles waltlgenome.</title>
        <authorList>
            <person name="Brown T."/>
            <person name="Elewa A."/>
            <person name="Iarovenko S."/>
            <person name="Subramanian E."/>
            <person name="Araus A.J."/>
            <person name="Petzold A."/>
            <person name="Susuki M."/>
            <person name="Suzuki K.-i.T."/>
            <person name="Hayashi T."/>
            <person name="Toyoda A."/>
            <person name="Oliveira C."/>
            <person name="Osipova E."/>
            <person name="Leigh N.D."/>
            <person name="Simon A."/>
            <person name="Yun M.H."/>
        </authorList>
    </citation>
    <scope>NUCLEOTIDE SEQUENCE</scope>
    <source>
        <strain evidence="2">20211129_DDA</strain>
        <tissue evidence="2">Liver</tissue>
    </source>
</reference>